<dbReference type="AlphaFoldDB" id="G2EBB5"/>
<gene>
    <name evidence="1" type="ORF">BZARG_798</name>
</gene>
<evidence type="ECO:0000313" key="2">
    <source>
        <dbReference type="Proteomes" id="UP000003730"/>
    </source>
</evidence>
<dbReference type="STRING" id="1046627.BZARG_798"/>
<keyword evidence="2" id="KW-1185">Reference proteome</keyword>
<dbReference type="EMBL" id="AFXZ01000009">
    <property type="protein sequence ID" value="EGV44336.1"/>
    <property type="molecule type" value="Genomic_DNA"/>
</dbReference>
<comment type="caution">
    <text evidence="1">The sequence shown here is derived from an EMBL/GenBank/DDBJ whole genome shotgun (WGS) entry which is preliminary data.</text>
</comment>
<name>G2EBB5_9FLAO</name>
<organism evidence="1 2">
    <name type="scientific">Bizionia argentinensis JUB59</name>
    <dbReference type="NCBI Taxonomy" id="1046627"/>
    <lineage>
        <taxon>Bacteria</taxon>
        <taxon>Pseudomonadati</taxon>
        <taxon>Bacteroidota</taxon>
        <taxon>Flavobacteriia</taxon>
        <taxon>Flavobacteriales</taxon>
        <taxon>Flavobacteriaceae</taxon>
        <taxon>Bizionia</taxon>
    </lineage>
</organism>
<proteinExistence type="predicted"/>
<reference evidence="1 2" key="1">
    <citation type="journal article" date="2008" name="Int. J. Syst. Evol. Microbiol.">
        <title>Bizionia argentinensis sp. nov., isolated from surface marine water in Antarctica.</title>
        <authorList>
            <person name="Bercovich A."/>
            <person name="Vazquez S.C."/>
            <person name="Yankilevich P."/>
            <person name="Coria S.H."/>
            <person name="Foti M."/>
            <person name="Hernandez E."/>
            <person name="Vidal A."/>
            <person name="Ruberto L."/>
            <person name="Melo C."/>
            <person name="Marenssi S."/>
            <person name="Criscuolo M."/>
            <person name="Memoli M."/>
            <person name="Arguelles M."/>
            <person name="Mac Cormack W.P."/>
        </authorList>
    </citation>
    <scope>NUCLEOTIDE SEQUENCE [LARGE SCALE GENOMIC DNA]</scope>
    <source>
        <strain evidence="1 2">JUB59</strain>
    </source>
</reference>
<dbReference type="OrthoDB" id="6315383at2"/>
<dbReference type="CDD" id="cd19958">
    <property type="entry name" value="pyocin_knob"/>
    <property type="match status" value="1"/>
</dbReference>
<dbReference type="PATRIC" id="fig|1046627.3.peg.825"/>
<dbReference type="RefSeq" id="WP_008635494.1">
    <property type="nucleotide sequence ID" value="NZ_AFXZ01000009.1"/>
</dbReference>
<dbReference type="Proteomes" id="UP000003730">
    <property type="component" value="Unassembled WGS sequence"/>
</dbReference>
<dbReference type="eggNOG" id="COG4675">
    <property type="taxonomic scope" value="Bacteria"/>
</dbReference>
<evidence type="ECO:0000313" key="1">
    <source>
        <dbReference type="EMBL" id="EGV44336.1"/>
    </source>
</evidence>
<accession>G2EBB5</accession>
<sequence>MANLSTIKNWFKTGLKPTQAQFWATWDSFRHKDDAIPLASIDGLEDDLDGKVDKISGFGLSEENFTALEALQIQSNKSDILNKQDNADKGQVNGYASLDASGKVPSSELPSYVDDVLEFDDLISFPVTGDSGKIYIAIDTGKSYRWSGTSFIQLMDIEVLDENDLVSNSATAVPTQSSVKTYVDNFSNAKNVNTYANIPLKEGTYNFWHNIDANFANLDTNFFAHDDVTVETRLKFIEVVGDWFYPVDYITVIRSKFYRTISPEKIVFKDDIYIKDGKHLGYVIDDKYESKKIFYFSEAYIDYVFYNVGKGLEAKNCYNKSENKYAFQGDAPDIVSTSYLRYSTSDLITFNGENTLIFPSKFFKDIEILHSEIFVGERKLSNYSIGQLSDESDKSLIVTDNSGVLSNILITGEVKVKIVYIKDVIGLNKLTPLSINTGVNALNYESINTAHSTKMSNWFKQLYLGFPGVVYDASSVPMQKLSESKAVFNREVLVNNIGIVFSAARSTSNRITDLYQTSNEHLINVGPLGNNTLVRRDVTVSIDKFVNSCIVVTSRAETDNDGTDPLGTSYGFGVEFNEPTRQADLTAIGLTPDVDSHQQSPAVAIVAAKLKMIKDATSAPWDIIRQACRLTASNANNYNVYRGFGQIDTTAAIAMIPSMLAARSLELAEYFESTSRFPALLKYEDKGENTEVVKRDLEQVFNNSARRYSLNGATNWNNLKDSGLYSINNQADDIGAPWTGSYSSHLLVNSGFGIISQMAFKGQTNSSIIKHRVSTDNGDSFSAWVELWHSGIEEITLMDTTLLDTKTGLTVLSQNKVGGGNIYIRPNGRVNTANQLVLKPFVLDYNGDMLVGGKITGKSLKCTNIPTSASGLSSGDIWSDGGTLKII</sequence>
<protein>
    <submittedName>
        <fullName evidence="1">Uncharacterized protein</fullName>
    </submittedName>
</protein>